<evidence type="ECO:0000313" key="3">
    <source>
        <dbReference type="Proteomes" id="UP000248714"/>
    </source>
</evidence>
<sequence>MRADGPGTRSRGGVVRHTRTIGGAARRGRIRQFLRRGHPTPRRFRLPHCRMTPTESVRSGRVWSGHPGLPSGFPAPRPRRESPAARGCQNVAVLRDRDRWSSSAPWFRPSFRFKPVVTGPRHVVCRHAPITPMKMNRNAVATEPITMHSAPSSGAPLAPPRRRRRTAPSDPRKTPPVGPAERDAGAGGGQLRGGGPRGAVVRRPPRGHARRAARTPRRTVDHGPRPRRGGRDAELCRGQPGG</sequence>
<name>A0ABX9E6C9_9PSEU</name>
<evidence type="ECO:0000256" key="1">
    <source>
        <dbReference type="SAM" id="MobiDB-lite"/>
    </source>
</evidence>
<feature type="region of interest" description="Disordered" evidence="1">
    <location>
        <begin position="55"/>
        <end position="86"/>
    </location>
</feature>
<dbReference type="EMBL" id="QLTT01000006">
    <property type="protein sequence ID" value="RAS63617.1"/>
    <property type="molecule type" value="Genomic_DNA"/>
</dbReference>
<comment type="caution">
    <text evidence="2">The sequence shown here is derived from an EMBL/GenBank/DDBJ whole genome shotgun (WGS) entry which is preliminary data.</text>
</comment>
<reference evidence="2 3" key="1">
    <citation type="submission" date="2018-06" db="EMBL/GenBank/DDBJ databases">
        <title>Genomic Encyclopedia of Type Strains, Phase IV (KMG-IV): sequencing the most valuable type-strain genomes for metagenomic binning, comparative biology and taxonomic classification.</title>
        <authorList>
            <person name="Goeker M."/>
        </authorList>
    </citation>
    <scope>NUCLEOTIDE SEQUENCE [LARGE SCALE GENOMIC DNA]</scope>
    <source>
        <strain evidence="2 3">DSM 45479</strain>
    </source>
</reference>
<organism evidence="2 3">
    <name type="scientific">Lentzea atacamensis</name>
    <dbReference type="NCBI Taxonomy" id="531938"/>
    <lineage>
        <taxon>Bacteria</taxon>
        <taxon>Bacillati</taxon>
        <taxon>Actinomycetota</taxon>
        <taxon>Actinomycetes</taxon>
        <taxon>Pseudonocardiales</taxon>
        <taxon>Pseudonocardiaceae</taxon>
        <taxon>Lentzea</taxon>
    </lineage>
</organism>
<feature type="compositionally biased region" description="Basic residues" evidence="1">
    <location>
        <begin position="203"/>
        <end position="217"/>
    </location>
</feature>
<feature type="compositionally biased region" description="Gly residues" evidence="1">
    <location>
        <begin position="185"/>
        <end position="197"/>
    </location>
</feature>
<protein>
    <submittedName>
        <fullName evidence="2">Uncharacterized protein</fullName>
    </submittedName>
</protein>
<dbReference type="Proteomes" id="UP000248714">
    <property type="component" value="Unassembled WGS sequence"/>
</dbReference>
<keyword evidence="3" id="KW-1185">Reference proteome</keyword>
<feature type="region of interest" description="Disordered" evidence="1">
    <location>
        <begin position="144"/>
        <end position="242"/>
    </location>
</feature>
<proteinExistence type="predicted"/>
<evidence type="ECO:0000313" key="2">
    <source>
        <dbReference type="EMBL" id="RAS63617.1"/>
    </source>
</evidence>
<gene>
    <name evidence="2" type="ORF">C8D87_10618</name>
</gene>
<feature type="compositionally biased region" description="Basic and acidic residues" evidence="1">
    <location>
        <begin position="218"/>
        <end position="235"/>
    </location>
</feature>
<accession>A0ABX9E6C9</accession>